<organism evidence="1 2">
    <name type="scientific">Candidatus Falkowbacteria bacterium RIFOXYC2_FULL_48_21</name>
    <dbReference type="NCBI Taxonomy" id="1798005"/>
    <lineage>
        <taxon>Bacteria</taxon>
        <taxon>Candidatus Falkowiibacteriota</taxon>
    </lineage>
</organism>
<evidence type="ECO:0000313" key="2">
    <source>
        <dbReference type="Proteomes" id="UP000178656"/>
    </source>
</evidence>
<reference evidence="1 2" key="1">
    <citation type="journal article" date="2016" name="Nat. Commun.">
        <title>Thousands of microbial genomes shed light on interconnected biogeochemical processes in an aquifer system.</title>
        <authorList>
            <person name="Anantharaman K."/>
            <person name="Brown C.T."/>
            <person name="Hug L.A."/>
            <person name="Sharon I."/>
            <person name="Castelle C.J."/>
            <person name="Probst A.J."/>
            <person name="Thomas B.C."/>
            <person name="Singh A."/>
            <person name="Wilkins M.J."/>
            <person name="Karaoz U."/>
            <person name="Brodie E.L."/>
            <person name="Williams K.H."/>
            <person name="Hubbard S.S."/>
            <person name="Banfield J.F."/>
        </authorList>
    </citation>
    <scope>NUCLEOTIDE SEQUENCE [LARGE SCALE GENOMIC DNA]</scope>
</reference>
<gene>
    <name evidence="1" type="ORF">A2482_04425</name>
</gene>
<evidence type="ECO:0000313" key="1">
    <source>
        <dbReference type="EMBL" id="OGF37275.1"/>
    </source>
</evidence>
<sequence>MKEKLKNLPSIDSRIPDTDFDLRVFTQSQQIQQRPGESFETLHERLRPYIRNRFAVIEKPTMIKTFSWYTFDASSILGENAVVVSTSTCKHETPLWLFVGIRNPNFQKELPNHNFEYIIYPLNRKISDEEKDHIYDAM</sequence>
<dbReference type="EMBL" id="MFGM01000024">
    <property type="protein sequence ID" value="OGF37275.1"/>
    <property type="molecule type" value="Genomic_DNA"/>
</dbReference>
<dbReference type="AlphaFoldDB" id="A0A1F5TEF8"/>
<dbReference type="Proteomes" id="UP000178656">
    <property type="component" value="Unassembled WGS sequence"/>
</dbReference>
<protein>
    <submittedName>
        <fullName evidence="1">Uncharacterized protein</fullName>
    </submittedName>
</protein>
<comment type="caution">
    <text evidence="1">The sequence shown here is derived from an EMBL/GenBank/DDBJ whole genome shotgun (WGS) entry which is preliminary data.</text>
</comment>
<accession>A0A1F5TEF8</accession>
<name>A0A1F5TEF8_9BACT</name>
<proteinExistence type="predicted"/>